<protein>
    <submittedName>
        <fullName evidence="2">Uncharacterized protein</fullName>
    </submittedName>
</protein>
<reference evidence="2" key="1">
    <citation type="submission" date="2023-01" db="EMBL/GenBank/DDBJ databases">
        <title>Complete genome sequence of Planctobacterium marinum strain Dej080120_11.</title>
        <authorList>
            <person name="Ueki S."/>
            <person name="Maruyama F."/>
        </authorList>
    </citation>
    <scope>NUCLEOTIDE SEQUENCE</scope>
    <source>
        <strain evidence="2">Dej080120_11</strain>
    </source>
</reference>
<evidence type="ECO:0000313" key="2">
    <source>
        <dbReference type="EMBL" id="BDX08567.1"/>
    </source>
</evidence>
<accession>A0AA48KTV0</accession>
<feature type="chain" id="PRO_5041369642" evidence="1">
    <location>
        <begin position="22"/>
        <end position="307"/>
    </location>
</feature>
<evidence type="ECO:0000313" key="3">
    <source>
        <dbReference type="Proteomes" id="UP001333710"/>
    </source>
</evidence>
<dbReference type="EMBL" id="AP027272">
    <property type="protein sequence ID" value="BDX08567.1"/>
    <property type="molecule type" value="Genomic_DNA"/>
</dbReference>
<sequence length="307" mass="35932">MLQNITIFMIVGMLCAPVTLAEEEQQPWLDSLHDSVTGSVNSTAVWLDDFFADENFNIDELPNGGARISLGWEPRSRDIMEFETKIRVKFNLPNLENQVDIVFSDFDEDLERAPVKAAQNEVLSTQNRFNLALKWTHPQSKDSVWSHRIGVGRKAQPYARTRYAARGEFSESQRYRWEISGYFYSQEGLGSHFGVQLEQDLADFSVMRLDNNFFFRDETNDWLWQHNLYAMQQLSDSSALITGIYLEGLSQPNYRIEEYLISSRWRKNALREWLYFELEPFILWRRDESFSASYGIALRVEGFFGDY</sequence>
<keyword evidence="3" id="KW-1185">Reference proteome</keyword>
<dbReference type="AlphaFoldDB" id="A0AA48KTV0"/>
<keyword evidence="1" id="KW-0732">Signal</keyword>
<feature type="signal peptide" evidence="1">
    <location>
        <begin position="1"/>
        <end position="21"/>
    </location>
</feature>
<dbReference type="KEGG" id="pmaw:MACH26_40880"/>
<organism evidence="2 3">
    <name type="scientific">Planctobacterium marinum</name>
    <dbReference type="NCBI Taxonomy" id="1631968"/>
    <lineage>
        <taxon>Bacteria</taxon>
        <taxon>Pseudomonadati</taxon>
        <taxon>Pseudomonadota</taxon>
        <taxon>Gammaproteobacteria</taxon>
        <taxon>Alteromonadales</taxon>
        <taxon>Alteromonadaceae</taxon>
        <taxon>Planctobacterium</taxon>
    </lineage>
</organism>
<dbReference type="Proteomes" id="UP001333710">
    <property type="component" value="Chromosome"/>
</dbReference>
<name>A0AA48KTV0_9ALTE</name>
<proteinExistence type="predicted"/>
<dbReference type="RefSeq" id="WP_338294631.1">
    <property type="nucleotide sequence ID" value="NZ_AP027272.1"/>
</dbReference>
<gene>
    <name evidence="2" type="ORF">MACH26_40880</name>
</gene>
<evidence type="ECO:0000256" key="1">
    <source>
        <dbReference type="SAM" id="SignalP"/>
    </source>
</evidence>